<dbReference type="Pfam" id="PF01661">
    <property type="entry name" value="Macro"/>
    <property type="match status" value="1"/>
</dbReference>
<dbReference type="InterPro" id="IPR002589">
    <property type="entry name" value="Macro_dom"/>
</dbReference>
<proteinExistence type="predicted"/>
<reference evidence="2 3" key="1">
    <citation type="submission" date="2016-11" db="EMBL/GenBank/DDBJ databases">
        <authorList>
            <person name="Jaros S."/>
            <person name="Januszkiewicz K."/>
            <person name="Wedrychowicz H."/>
        </authorList>
    </citation>
    <scope>NUCLEOTIDE SEQUENCE [LARGE SCALE GENOMIC DNA]</scope>
    <source>
        <strain evidence="2 3">DSM 13106</strain>
    </source>
</reference>
<organism evidence="2 3">
    <name type="scientific">Sporanaerobacter acetigenes DSM 13106</name>
    <dbReference type="NCBI Taxonomy" id="1123281"/>
    <lineage>
        <taxon>Bacteria</taxon>
        <taxon>Bacillati</taxon>
        <taxon>Bacillota</taxon>
        <taxon>Tissierellia</taxon>
        <taxon>Tissierellales</taxon>
        <taxon>Sporanaerobacteraceae</taxon>
        <taxon>Sporanaerobacter</taxon>
    </lineage>
</organism>
<dbReference type="Gene3D" id="3.40.220.10">
    <property type="entry name" value="Leucine Aminopeptidase, subunit E, domain 1"/>
    <property type="match status" value="1"/>
</dbReference>
<dbReference type="NCBIfam" id="NF001664">
    <property type="entry name" value="PRK00431.1-6"/>
    <property type="match status" value="1"/>
</dbReference>
<dbReference type="PANTHER" id="PTHR11106:SF27">
    <property type="entry name" value="MACRO DOMAIN-CONTAINING PROTEIN"/>
    <property type="match status" value="1"/>
</dbReference>
<dbReference type="EMBL" id="FQXR01000008">
    <property type="protein sequence ID" value="SHI02958.1"/>
    <property type="molecule type" value="Genomic_DNA"/>
</dbReference>
<dbReference type="Proteomes" id="UP000184389">
    <property type="component" value="Unassembled WGS sequence"/>
</dbReference>
<dbReference type="SUPFAM" id="SSF52949">
    <property type="entry name" value="Macro domain-like"/>
    <property type="match status" value="1"/>
</dbReference>
<dbReference type="OrthoDB" id="6194521at2"/>
<gene>
    <name evidence="2" type="ORF">SAMN02745180_01803</name>
</gene>
<dbReference type="STRING" id="1123281.SAMN02745180_01803"/>
<protein>
    <submittedName>
        <fullName evidence="2">O-acetyl-ADP-ribose deacetylase (Regulator of RNase III), contains Macro domain</fullName>
    </submittedName>
</protein>
<evidence type="ECO:0000259" key="1">
    <source>
        <dbReference type="PROSITE" id="PS51154"/>
    </source>
</evidence>
<dbReference type="PROSITE" id="PS51154">
    <property type="entry name" value="MACRO"/>
    <property type="match status" value="1"/>
</dbReference>
<dbReference type="AlphaFoldDB" id="A0A1M5XTV5"/>
<dbReference type="SMART" id="SM00506">
    <property type="entry name" value="A1pp"/>
    <property type="match status" value="1"/>
</dbReference>
<dbReference type="RefSeq" id="WP_072744471.1">
    <property type="nucleotide sequence ID" value="NZ_FQXR01000008.1"/>
</dbReference>
<evidence type="ECO:0000313" key="2">
    <source>
        <dbReference type="EMBL" id="SHI02958.1"/>
    </source>
</evidence>
<name>A0A1M5XTV5_9FIRM</name>
<feature type="domain" description="Macro" evidence="1">
    <location>
        <begin position="1"/>
        <end position="175"/>
    </location>
</feature>
<accession>A0A1M5XTV5</accession>
<keyword evidence="3" id="KW-1185">Reference proteome</keyword>
<dbReference type="PANTHER" id="PTHR11106">
    <property type="entry name" value="GANGLIOSIDE INDUCED DIFFERENTIATION ASSOCIATED PROTEIN 2-RELATED"/>
    <property type="match status" value="1"/>
</dbReference>
<dbReference type="CDD" id="cd02908">
    <property type="entry name" value="Macro_OAADPr_deacetylase"/>
    <property type="match status" value="1"/>
</dbReference>
<dbReference type="InterPro" id="IPR043472">
    <property type="entry name" value="Macro_dom-like"/>
</dbReference>
<evidence type="ECO:0000313" key="3">
    <source>
        <dbReference type="Proteomes" id="UP000184389"/>
    </source>
</evidence>
<sequence length="180" mass="19708">MYKIDETIIKLVKGDITKIEVDAIVNAANNTLLGGGGVDGAIHRRGGSEILEQCKKIGGCPTGEARITTAGKMPSKYVIHTVGPIYRGGKNREEELLYNAYYNSLLLAKEYNLKTIAFPSISTGAYGYPIDSASDIAIKAVLDFIEKESFIEKIAFVLFNDSDYRIYENKLNKLGLEGSC</sequence>